<feature type="domain" description="DUF7963" evidence="2">
    <location>
        <begin position="14"/>
        <end position="98"/>
    </location>
</feature>
<keyword evidence="4" id="KW-1185">Reference proteome</keyword>
<evidence type="ECO:0000259" key="2">
    <source>
        <dbReference type="Pfam" id="PF25908"/>
    </source>
</evidence>
<comment type="caution">
    <text evidence="3">The sequence shown here is derived from an EMBL/GenBank/DDBJ whole genome shotgun (WGS) entry which is preliminary data.</text>
</comment>
<feature type="compositionally biased region" description="Polar residues" evidence="1">
    <location>
        <begin position="174"/>
        <end position="185"/>
    </location>
</feature>
<name>A0A9N7R9W7_STRHE</name>
<dbReference type="InterPro" id="IPR058269">
    <property type="entry name" value="DUF7963"/>
</dbReference>
<dbReference type="OrthoDB" id="1873691at2759"/>
<reference evidence="3" key="1">
    <citation type="submission" date="2019-12" db="EMBL/GenBank/DDBJ databases">
        <authorList>
            <person name="Scholes J."/>
        </authorList>
    </citation>
    <scope>NUCLEOTIDE SEQUENCE</scope>
</reference>
<organism evidence="3 4">
    <name type="scientific">Striga hermonthica</name>
    <name type="common">Purple witchweed</name>
    <name type="synonym">Buchnera hermonthica</name>
    <dbReference type="NCBI Taxonomy" id="68872"/>
    <lineage>
        <taxon>Eukaryota</taxon>
        <taxon>Viridiplantae</taxon>
        <taxon>Streptophyta</taxon>
        <taxon>Embryophyta</taxon>
        <taxon>Tracheophyta</taxon>
        <taxon>Spermatophyta</taxon>
        <taxon>Magnoliopsida</taxon>
        <taxon>eudicotyledons</taxon>
        <taxon>Gunneridae</taxon>
        <taxon>Pentapetalae</taxon>
        <taxon>asterids</taxon>
        <taxon>lamiids</taxon>
        <taxon>Lamiales</taxon>
        <taxon>Orobanchaceae</taxon>
        <taxon>Buchnereae</taxon>
        <taxon>Striga</taxon>
    </lineage>
</organism>
<dbReference type="InterPro" id="IPR012337">
    <property type="entry name" value="RNaseH-like_sf"/>
</dbReference>
<dbReference type="Pfam" id="PF25908">
    <property type="entry name" value="DUF7963"/>
    <property type="match status" value="1"/>
</dbReference>
<sequence>MAANSAAGASAAESSDELAAKAIHKRFEGLVMARSKAARGKGAWYWAHLEPILIHDSATGLPRAVKLRCSLCGATFSASNPSRTASEHLKRGTCPNFSAAPLPISSAAPQAPDAASPPSSQPPHNHCKRSSSAVRRCGTTPNPPFSVDLAYPPTISVTSASPPTHGGGVGGSGPYSQRQQQQVLSNGKDDLSALALLEDSVKRLKSPKPSLGPTLNKDQIDPALDSLADWFYDSFGPISLSSLDHPKFKSFLQQVGLPAVSRRDLLGSRLDAKYEEAKAKSEAKIRDALFFQLAANWKTENEDNRFVHLSLNLPNGTNVFRKAIFTSCYVPSSFAEEILRDKIIELCGNALYQCVGIVSDKFKAKALRNLESQHYWMVNICCQLQGFTSLIKDFFKELPLFNNVSKNCFKIATFINDKSRIIRHSFHRYQLQEYGHAGLLKVSVTNRSDFGPVYVMLEDILSSARALQLVLLDEAYKIASLDEPVAREIEEMMRNSNFWNELESVHSLVKIIKAMAQEIETEKPQVGQCLPLWEELRAKIKDWCSKFHVAEGPVEKIIDRRFKKNYHPSWAAAFVLDPVYLIRDASGKYLPPFKFLTTEQEKDVDRLVTRLVSMEDAHIVLMELMKWRTEGLDPVYAQAVQLKQRDPQTGKMKFVNPQSSRLVWETHLTEFKLLGKVAVRLIFLRASSSGFDCARSLMKWAGASHPSVGMEKAQKLIFVSAHSKGEKRVYLRDEEKDAEVFALENSEDDVLNEVFIDVSSV</sequence>
<dbReference type="PANTHER" id="PTHR32166:SF24">
    <property type="entry name" value="F16P17.2 PROTEIN"/>
    <property type="match status" value="1"/>
</dbReference>
<dbReference type="AlphaFoldDB" id="A0A9N7R9W7"/>
<gene>
    <name evidence="3" type="ORF">SHERM_18569</name>
</gene>
<dbReference type="PANTHER" id="PTHR32166">
    <property type="entry name" value="OSJNBA0013A04.12 PROTEIN"/>
    <property type="match status" value="1"/>
</dbReference>
<evidence type="ECO:0000313" key="4">
    <source>
        <dbReference type="Proteomes" id="UP001153555"/>
    </source>
</evidence>
<feature type="region of interest" description="Disordered" evidence="1">
    <location>
        <begin position="100"/>
        <end position="186"/>
    </location>
</feature>
<dbReference type="EMBL" id="CACSLK010020742">
    <property type="protein sequence ID" value="CAA0820567.1"/>
    <property type="molecule type" value="Genomic_DNA"/>
</dbReference>
<proteinExistence type="predicted"/>
<accession>A0A9N7R9W7</accession>
<dbReference type="Proteomes" id="UP001153555">
    <property type="component" value="Unassembled WGS sequence"/>
</dbReference>
<evidence type="ECO:0000313" key="3">
    <source>
        <dbReference type="EMBL" id="CAA0820567.1"/>
    </source>
</evidence>
<evidence type="ECO:0000256" key="1">
    <source>
        <dbReference type="SAM" id="MobiDB-lite"/>
    </source>
</evidence>
<protein>
    <recommendedName>
        <fullName evidence="2">DUF7963 domain-containing protein</fullName>
    </recommendedName>
</protein>
<dbReference type="SUPFAM" id="SSF53098">
    <property type="entry name" value="Ribonuclease H-like"/>
    <property type="match status" value="1"/>
</dbReference>
<feature type="compositionally biased region" description="Low complexity" evidence="1">
    <location>
        <begin position="100"/>
        <end position="118"/>
    </location>
</feature>